<dbReference type="RefSeq" id="WP_018374529.1">
    <property type="nucleotide sequence ID" value="NZ_JBCLRV010000006.1"/>
</dbReference>
<name>A0A239SXH6_9STRE</name>
<dbReference type="Pfam" id="PF01381">
    <property type="entry name" value="HTH_3"/>
    <property type="match status" value="1"/>
</dbReference>
<reference evidence="3 4" key="1">
    <citation type="submission" date="2017-06" db="EMBL/GenBank/DDBJ databases">
        <authorList>
            <consortium name="Pathogen Informatics"/>
        </authorList>
    </citation>
    <scope>NUCLEOTIDE SEQUENCE [LARGE SCALE GENOMIC DNA]</scope>
    <source>
        <strain evidence="3 4">NCTC13788</strain>
    </source>
</reference>
<evidence type="ECO:0000259" key="2">
    <source>
        <dbReference type="PROSITE" id="PS50943"/>
    </source>
</evidence>
<dbReference type="GO" id="GO:0003677">
    <property type="term" value="F:DNA binding"/>
    <property type="evidence" value="ECO:0007669"/>
    <property type="project" value="UniProtKB-KW"/>
</dbReference>
<dbReference type="eggNOG" id="COG1476">
    <property type="taxonomic scope" value="Bacteria"/>
</dbReference>
<dbReference type="OrthoDB" id="6386941at2"/>
<dbReference type="Gene3D" id="1.10.260.40">
    <property type="entry name" value="lambda repressor-like DNA-binding domains"/>
    <property type="match status" value="1"/>
</dbReference>
<dbReference type="KEGG" id="smen:SAMEA4412692_1764"/>
<dbReference type="STRING" id="1123308.GCA_000380085_01987"/>
<keyword evidence="1" id="KW-0238">DNA-binding</keyword>
<dbReference type="InterPro" id="IPR010982">
    <property type="entry name" value="Lambda_DNA-bd_dom_sf"/>
</dbReference>
<dbReference type="PANTHER" id="PTHR46558">
    <property type="entry name" value="TRACRIPTIONAL REGULATORY PROTEIN-RELATED-RELATED"/>
    <property type="match status" value="1"/>
</dbReference>
<dbReference type="SMART" id="SM00530">
    <property type="entry name" value="HTH_XRE"/>
    <property type="match status" value="1"/>
</dbReference>
<dbReference type="EMBL" id="LT906439">
    <property type="protein sequence ID" value="SNU90180.1"/>
    <property type="molecule type" value="Genomic_DNA"/>
</dbReference>
<dbReference type="InterPro" id="IPR001387">
    <property type="entry name" value="Cro/C1-type_HTH"/>
</dbReference>
<dbReference type="AlphaFoldDB" id="A0A239SXH6"/>
<gene>
    <name evidence="3" type="ORF">SAMEA4412692_01764</name>
</gene>
<protein>
    <submittedName>
        <fullName evidence="3">Cro/CI family transcriptional regulator</fullName>
    </submittedName>
</protein>
<accession>A0A239SXH6</accession>
<dbReference type="SUPFAM" id="SSF47413">
    <property type="entry name" value="lambda repressor-like DNA-binding domains"/>
    <property type="match status" value="1"/>
</dbReference>
<dbReference type="Proteomes" id="UP000215185">
    <property type="component" value="Chromosome 1"/>
</dbReference>
<feature type="domain" description="HTH cro/C1-type" evidence="2">
    <location>
        <begin position="8"/>
        <end position="62"/>
    </location>
</feature>
<evidence type="ECO:0000256" key="1">
    <source>
        <dbReference type="ARBA" id="ARBA00023125"/>
    </source>
</evidence>
<dbReference type="CDD" id="cd00093">
    <property type="entry name" value="HTH_XRE"/>
    <property type="match status" value="1"/>
</dbReference>
<evidence type="ECO:0000313" key="3">
    <source>
        <dbReference type="EMBL" id="SNU90180.1"/>
    </source>
</evidence>
<sequence>MGKIITQIKQFREAKKMTQQELADLVGIRRETIARLEKNLYNPSLDIALKLAEIFQVPVETLFQRNTEDS</sequence>
<organism evidence="3 4">
    <name type="scientific">Streptococcus merionis</name>
    <dbReference type="NCBI Taxonomy" id="400065"/>
    <lineage>
        <taxon>Bacteria</taxon>
        <taxon>Bacillati</taxon>
        <taxon>Bacillota</taxon>
        <taxon>Bacilli</taxon>
        <taxon>Lactobacillales</taxon>
        <taxon>Streptococcaceae</taxon>
        <taxon>Streptococcus</taxon>
    </lineage>
</organism>
<evidence type="ECO:0000313" key="4">
    <source>
        <dbReference type="Proteomes" id="UP000215185"/>
    </source>
</evidence>
<dbReference type="PROSITE" id="PS50943">
    <property type="entry name" value="HTH_CROC1"/>
    <property type="match status" value="1"/>
</dbReference>
<dbReference type="PANTHER" id="PTHR46558:SF11">
    <property type="entry name" value="HTH-TYPE TRANSCRIPTIONAL REGULATOR XRE"/>
    <property type="match status" value="1"/>
</dbReference>
<keyword evidence="4" id="KW-1185">Reference proteome</keyword>
<proteinExistence type="predicted"/>